<organism evidence="1 2">
    <name type="scientific">Plasmodium ovale wallikeri</name>
    <dbReference type="NCBI Taxonomy" id="864142"/>
    <lineage>
        <taxon>Eukaryota</taxon>
        <taxon>Sar</taxon>
        <taxon>Alveolata</taxon>
        <taxon>Apicomplexa</taxon>
        <taxon>Aconoidasida</taxon>
        <taxon>Haemosporida</taxon>
        <taxon>Plasmodiidae</taxon>
        <taxon>Plasmodium</taxon>
        <taxon>Plasmodium (Plasmodium)</taxon>
    </lineage>
</organism>
<accession>A0A1A9AKL3</accession>
<dbReference type="Proteomes" id="UP000078550">
    <property type="component" value="Unassembled WGS sequence"/>
</dbReference>
<proteinExistence type="predicted"/>
<sequence>MPTQDNPTDFLGLIHNSKKELNSEKFYDALERESSDLSKYKEICNETSVRTENDKVNIICTKYLRYLKNCEALNNGSFTYDVSTLLNYWLYDKLINIYGNNDELDIRLGF</sequence>
<dbReference type="AlphaFoldDB" id="A0A1A9AKL3"/>
<reference evidence="2" key="1">
    <citation type="submission" date="2016-05" db="EMBL/GenBank/DDBJ databases">
        <authorList>
            <person name="Naeem Raeece"/>
        </authorList>
    </citation>
    <scope>NUCLEOTIDE SEQUENCE [LARGE SCALE GENOMIC DNA]</scope>
</reference>
<gene>
    <name evidence="1" type="ORF">POVWA2_074900</name>
</gene>
<name>A0A1A9AKL3_PLAOA</name>
<dbReference type="Pfam" id="PF05795">
    <property type="entry name" value="Plasmodium_Vir"/>
    <property type="match status" value="1"/>
</dbReference>
<dbReference type="EMBL" id="FLRE01001512">
    <property type="protein sequence ID" value="SBT56735.1"/>
    <property type="molecule type" value="Genomic_DNA"/>
</dbReference>
<protein>
    <submittedName>
        <fullName evidence="1">PIR Superfamily Protein</fullName>
    </submittedName>
</protein>
<evidence type="ECO:0000313" key="1">
    <source>
        <dbReference type="EMBL" id="SBT56735.1"/>
    </source>
</evidence>
<dbReference type="InterPro" id="IPR008780">
    <property type="entry name" value="Plasmodium_Vir"/>
</dbReference>
<evidence type="ECO:0000313" key="2">
    <source>
        <dbReference type="Proteomes" id="UP000078550"/>
    </source>
</evidence>